<dbReference type="PROSITE" id="PS00455">
    <property type="entry name" value="AMP_BINDING"/>
    <property type="match status" value="1"/>
</dbReference>
<accession>A0A537JCI7</accession>
<dbReference type="InterPro" id="IPR045851">
    <property type="entry name" value="AMP-bd_C_sf"/>
</dbReference>
<dbReference type="EMBL" id="VBAO01000198">
    <property type="protein sequence ID" value="TMI80786.1"/>
    <property type="molecule type" value="Genomic_DNA"/>
</dbReference>
<dbReference type="Gene3D" id="3.30.300.30">
    <property type="match status" value="1"/>
</dbReference>
<reference evidence="7 8" key="1">
    <citation type="journal article" date="2019" name="Nat. Microbiol.">
        <title>Mediterranean grassland soil C-N compound turnover is dependent on rainfall and depth, and is mediated by genomically divergent microorganisms.</title>
        <authorList>
            <person name="Diamond S."/>
            <person name="Andeer P.F."/>
            <person name="Li Z."/>
            <person name="Crits-Christoph A."/>
            <person name="Burstein D."/>
            <person name="Anantharaman K."/>
            <person name="Lane K.R."/>
            <person name="Thomas B.C."/>
            <person name="Pan C."/>
            <person name="Northen T.R."/>
            <person name="Banfield J.F."/>
        </authorList>
    </citation>
    <scope>NUCLEOTIDE SEQUENCE [LARGE SCALE GENOMIC DNA]</scope>
    <source>
        <strain evidence="7">NP_7</strain>
    </source>
</reference>
<dbReference type="GO" id="GO:0030729">
    <property type="term" value="F:acetoacetate-CoA ligase activity"/>
    <property type="evidence" value="ECO:0007669"/>
    <property type="project" value="UniProtKB-EC"/>
</dbReference>
<feature type="domain" description="AMP-dependent synthetase/ligase" evidence="5">
    <location>
        <begin position="104"/>
        <end position="482"/>
    </location>
</feature>
<dbReference type="GO" id="GO:0005524">
    <property type="term" value="F:ATP binding"/>
    <property type="evidence" value="ECO:0007669"/>
    <property type="project" value="UniProtKB-KW"/>
</dbReference>
<dbReference type="AlphaFoldDB" id="A0A537JCI7"/>
<dbReference type="PANTHER" id="PTHR42921">
    <property type="entry name" value="ACETOACETYL-COA SYNTHETASE"/>
    <property type="match status" value="1"/>
</dbReference>
<evidence type="ECO:0000259" key="6">
    <source>
        <dbReference type="Pfam" id="PF13193"/>
    </source>
</evidence>
<keyword evidence="3" id="KW-0547">Nucleotide-binding</keyword>
<dbReference type="GO" id="GO:0006629">
    <property type="term" value="P:lipid metabolic process"/>
    <property type="evidence" value="ECO:0007669"/>
    <property type="project" value="InterPro"/>
</dbReference>
<dbReference type="CDD" id="cd05943">
    <property type="entry name" value="AACS"/>
    <property type="match status" value="1"/>
</dbReference>
<comment type="caution">
    <text evidence="7">The sequence shown here is derived from an EMBL/GenBank/DDBJ whole genome shotgun (WGS) entry which is preliminary data.</text>
</comment>
<evidence type="ECO:0000313" key="8">
    <source>
        <dbReference type="Proteomes" id="UP000320048"/>
    </source>
</evidence>
<dbReference type="Pfam" id="PF00501">
    <property type="entry name" value="AMP-binding"/>
    <property type="match status" value="1"/>
</dbReference>
<dbReference type="EC" id="6.2.1.16" evidence="7"/>
<evidence type="ECO:0000313" key="7">
    <source>
        <dbReference type="EMBL" id="TMI80786.1"/>
    </source>
</evidence>
<dbReference type="NCBIfam" id="NF002937">
    <property type="entry name" value="PRK03584.1"/>
    <property type="match status" value="1"/>
</dbReference>
<proteinExistence type="inferred from homology"/>
<dbReference type="InterPro" id="IPR000873">
    <property type="entry name" value="AMP-dep_synth/lig_dom"/>
</dbReference>
<dbReference type="SUPFAM" id="SSF56801">
    <property type="entry name" value="Acetyl-CoA synthetase-like"/>
    <property type="match status" value="1"/>
</dbReference>
<comment type="similarity">
    <text evidence="1">Belongs to the ATP-dependent AMP-binding enzyme family.</text>
</comment>
<organism evidence="7 8">
    <name type="scientific">Candidatus Segetimicrobium genomatis</name>
    <dbReference type="NCBI Taxonomy" id="2569760"/>
    <lineage>
        <taxon>Bacteria</taxon>
        <taxon>Bacillati</taxon>
        <taxon>Candidatus Sysuimicrobiota</taxon>
        <taxon>Candidatus Sysuimicrobiia</taxon>
        <taxon>Candidatus Sysuimicrobiales</taxon>
        <taxon>Candidatus Segetimicrobiaceae</taxon>
        <taxon>Candidatus Segetimicrobium</taxon>
    </lineage>
</organism>
<keyword evidence="4" id="KW-0067">ATP-binding</keyword>
<evidence type="ECO:0000256" key="1">
    <source>
        <dbReference type="ARBA" id="ARBA00006432"/>
    </source>
</evidence>
<keyword evidence="2 7" id="KW-0436">Ligase</keyword>
<dbReference type="Gene3D" id="3.40.50.12780">
    <property type="entry name" value="N-terminal domain of ligase-like"/>
    <property type="match status" value="1"/>
</dbReference>
<dbReference type="PANTHER" id="PTHR42921:SF1">
    <property type="entry name" value="ACETOACETYL-COA SYNTHETASE"/>
    <property type="match status" value="1"/>
</dbReference>
<dbReference type="Pfam" id="PF13193">
    <property type="entry name" value="AMP-binding_C"/>
    <property type="match status" value="1"/>
</dbReference>
<evidence type="ECO:0000256" key="4">
    <source>
        <dbReference type="ARBA" id="ARBA00022840"/>
    </source>
</evidence>
<protein>
    <submittedName>
        <fullName evidence="7">Acetoacetate--CoA ligase</fullName>
        <ecNumber evidence="7">6.2.1.16</ecNumber>
    </submittedName>
</protein>
<sequence>MAHRRVVAGPPEEGALLWEPTGEDRARANITRYLAWLAETRGLVFGSYDELWRWSVTDLEGFWASVWEFFGVIAHHPYTRVLAERRTMGARWCPGAELNYAEHALRRRDAHPAVLSKSEGRALSILTYAELYGRTAAAAAALRRMGVRRGDRVVAFMPNIPETLIAFLAAASLGAIWSSCPPEFGIRSVVDRFRQIEPRVLFAVDGYRYNGAAHDRMDLVAELQRELPTLEATVLVPYLSEAPPVGRLRSGRMWPEWLATPGTGAFAFEPVPFDHPLWIVYSSGTTGLPKAIVQGHGGILLESLKTLALHLDLRADDRFFWFTTTGWVMWNIMIGGLLLGTTVVLYDGSPGYPDMRTLWRLAEETGMTYFGTSAPYIAACHRAGIDPANEAKLDRLRGLGSTGAPLPPEGFRWVYEHVKSDLLLGSISGGTDVCTAFALSCPLLPVRAGEIQCRGLGAKVEAFDAQGRPVIGQVGELVLTEPLPSMPLRFWNDPEMKRYQASYFDTYADVWRHGDWIKITTRGSCVIYGRSDATLNRAGVRMGTSEFYRAVEELPEVVDSLVVDTGQLDREGRLLLFVVLRGGVVLDDPLRARIKEKLRRDLSPRHVPDEIHAVGEVPYTLNGKRLEVPVKRILAGVPADVAASPDAMRNPESLRFFVDLAGHLNQPR</sequence>
<name>A0A537JCI7_9BACT</name>
<dbReference type="InterPro" id="IPR025110">
    <property type="entry name" value="AMP-bd_C"/>
</dbReference>
<dbReference type="Proteomes" id="UP000320048">
    <property type="component" value="Unassembled WGS sequence"/>
</dbReference>
<evidence type="ECO:0000259" key="5">
    <source>
        <dbReference type="Pfam" id="PF00501"/>
    </source>
</evidence>
<dbReference type="NCBIfam" id="TIGR01217">
    <property type="entry name" value="ac_ac_CoA_syn"/>
    <property type="match status" value="1"/>
</dbReference>
<gene>
    <name evidence="7" type="ORF">E6H04_07980</name>
</gene>
<dbReference type="InterPro" id="IPR042099">
    <property type="entry name" value="ANL_N_sf"/>
</dbReference>
<evidence type="ECO:0000256" key="3">
    <source>
        <dbReference type="ARBA" id="ARBA00022741"/>
    </source>
</evidence>
<evidence type="ECO:0000256" key="2">
    <source>
        <dbReference type="ARBA" id="ARBA00022598"/>
    </source>
</evidence>
<dbReference type="InterPro" id="IPR020845">
    <property type="entry name" value="AMP-binding_CS"/>
</dbReference>
<feature type="domain" description="AMP-binding enzyme C-terminal" evidence="6">
    <location>
        <begin position="550"/>
        <end position="624"/>
    </location>
</feature>
<dbReference type="InterPro" id="IPR005914">
    <property type="entry name" value="Acac_CoA_synth"/>
</dbReference>